<sequence length="237" mass="26424">MLYGITPIKTIATYGATAERLRQEITLGLIAPSSKLPAERRFADDLGVARITLREALKMLDAEGYLDIRRGASGGAFIVDEDRLRAISLAQLHKSQAGCLRALEFWRINQLACARFAAVRRTPADLKRMREVFAVLREDKPDYDRRRAESELCLAVAMASGNVWLLNAIHDSLAASFLPFVEVESQDDHFPLEAVDQLIVAIQSNDKSLADAQMDRICCVFAGRFKSILMGRNVRSI</sequence>
<evidence type="ECO:0000259" key="4">
    <source>
        <dbReference type="PROSITE" id="PS50949"/>
    </source>
</evidence>
<evidence type="ECO:0000256" key="2">
    <source>
        <dbReference type="ARBA" id="ARBA00023125"/>
    </source>
</evidence>
<reference evidence="5" key="1">
    <citation type="submission" date="2023-06" db="EMBL/GenBank/DDBJ databases">
        <authorList>
            <person name="Delattre M."/>
        </authorList>
    </citation>
    <scope>NUCLEOTIDE SEQUENCE</scope>
    <source>
        <strain evidence="5">AF72</strain>
    </source>
</reference>
<dbReference type="InterPro" id="IPR011711">
    <property type="entry name" value="GntR_C"/>
</dbReference>
<dbReference type="SUPFAM" id="SSF48008">
    <property type="entry name" value="GntR ligand-binding domain-like"/>
    <property type="match status" value="1"/>
</dbReference>
<dbReference type="CDD" id="cd07377">
    <property type="entry name" value="WHTH_GntR"/>
    <property type="match status" value="1"/>
</dbReference>
<dbReference type="Gene3D" id="1.20.120.530">
    <property type="entry name" value="GntR ligand-binding domain-like"/>
    <property type="match status" value="1"/>
</dbReference>
<dbReference type="AlphaFoldDB" id="A0AA36FT27"/>
<dbReference type="InterPro" id="IPR036390">
    <property type="entry name" value="WH_DNA-bd_sf"/>
</dbReference>
<feature type="domain" description="HTH gntR-type" evidence="4">
    <location>
        <begin position="11"/>
        <end position="81"/>
    </location>
</feature>
<dbReference type="Pfam" id="PF07729">
    <property type="entry name" value="FCD"/>
    <property type="match status" value="1"/>
</dbReference>
<dbReference type="InterPro" id="IPR000524">
    <property type="entry name" value="Tscrpt_reg_HTH_GntR"/>
</dbReference>
<dbReference type="Gene3D" id="1.10.10.10">
    <property type="entry name" value="Winged helix-like DNA-binding domain superfamily/Winged helix DNA-binding domain"/>
    <property type="match status" value="1"/>
</dbReference>
<accession>A0AA36FT27</accession>
<evidence type="ECO:0000313" key="6">
    <source>
        <dbReference type="Proteomes" id="UP001177023"/>
    </source>
</evidence>
<organism evidence="5 6">
    <name type="scientific">Mesorhabditis spiculigera</name>
    <dbReference type="NCBI Taxonomy" id="96644"/>
    <lineage>
        <taxon>Eukaryota</taxon>
        <taxon>Metazoa</taxon>
        <taxon>Ecdysozoa</taxon>
        <taxon>Nematoda</taxon>
        <taxon>Chromadorea</taxon>
        <taxon>Rhabditida</taxon>
        <taxon>Rhabditina</taxon>
        <taxon>Rhabditomorpha</taxon>
        <taxon>Rhabditoidea</taxon>
        <taxon>Rhabditidae</taxon>
        <taxon>Mesorhabditinae</taxon>
        <taxon>Mesorhabditis</taxon>
    </lineage>
</organism>
<dbReference type="PANTHER" id="PTHR43537">
    <property type="entry name" value="TRANSCRIPTIONAL REGULATOR, GNTR FAMILY"/>
    <property type="match status" value="1"/>
</dbReference>
<evidence type="ECO:0000256" key="1">
    <source>
        <dbReference type="ARBA" id="ARBA00023015"/>
    </source>
</evidence>
<protein>
    <recommendedName>
        <fullName evidence="4">HTH gntR-type domain-containing protein</fullName>
    </recommendedName>
</protein>
<dbReference type="PROSITE" id="PS50949">
    <property type="entry name" value="HTH_GNTR"/>
    <property type="match status" value="1"/>
</dbReference>
<dbReference type="InterPro" id="IPR008920">
    <property type="entry name" value="TF_FadR/GntR_C"/>
</dbReference>
<keyword evidence="2" id="KW-0238">DNA-binding</keyword>
<evidence type="ECO:0000313" key="5">
    <source>
        <dbReference type="EMBL" id="CAJ0557575.1"/>
    </source>
</evidence>
<proteinExistence type="predicted"/>
<dbReference type="SUPFAM" id="SSF46785">
    <property type="entry name" value="Winged helix' DNA-binding domain"/>
    <property type="match status" value="1"/>
</dbReference>
<feature type="non-terminal residue" evidence="5">
    <location>
        <position position="237"/>
    </location>
</feature>
<dbReference type="InterPro" id="IPR036388">
    <property type="entry name" value="WH-like_DNA-bd_sf"/>
</dbReference>
<dbReference type="SMART" id="SM00345">
    <property type="entry name" value="HTH_GNTR"/>
    <property type="match status" value="1"/>
</dbReference>
<keyword evidence="6" id="KW-1185">Reference proteome</keyword>
<gene>
    <name evidence="5" type="ORF">MSPICULIGERA_LOCUS333</name>
</gene>
<keyword evidence="1" id="KW-0805">Transcription regulation</keyword>
<name>A0AA36FT27_9BILA</name>
<dbReference type="EMBL" id="CATQJA010000045">
    <property type="protein sequence ID" value="CAJ0557575.1"/>
    <property type="molecule type" value="Genomic_DNA"/>
</dbReference>
<keyword evidence="3" id="KW-0804">Transcription</keyword>
<dbReference type="GO" id="GO:0003677">
    <property type="term" value="F:DNA binding"/>
    <property type="evidence" value="ECO:0007669"/>
    <property type="project" value="UniProtKB-KW"/>
</dbReference>
<dbReference type="Pfam" id="PF00392">
    <property type="entry name" value="GntR"/>
    <property type="match status" value="1"/>
</dbReference>
<dbReference type="GO" id="GO:0003700">
    <property type="term" value="F:DNA-binding transcription factor activity"/>
    <property type="evidence" value="ECO:0007669"/>
    <property type="project" value="InterPro"/>
</dbReference>
<dbReference type="PRINTS" id="PR00035">
    <property type="entry name" value="HTHGNTR"/>
</dbReference>
<evidence type="ECO:0000256" key="3">
    <source>
        <dbReference type="ARBA" id="ARBA00023163"/>
    </source>
</evidence>
<comment type="caution">
    <text evidence="5">The sequence shown here is derived from an EMBL/GenBank/DDBJ whole genome shotgun (WGS) entry which is preliminary data.</text>
</comment>
<dbReference type="Proteomes" id="UP001177023">
    <property type="component" value="Unassembled WGS sequence"/>
</dbReference>
<dbReference type="PANTHER" id="PTHR43537:SF5">
    <property type="entry name" value="UXU OPERON TRANSCRIPTIONAL REGULATOR"/>
    <property type="match status" value="1"/>
</dbReference>